<feature type="transmembrane region" description="Helical" evidence="9">
    <location>
        <begin position="115"/>
        <end position="141"/>
    </location>
</feature>
<dbReference type="Pfam" id="PF07730">
    <property type="entry name" value="HisKA_3"/>
    <property type="match status" value="1"/>
</dbReference>
<organism evidence="11 12">
    <name type="scientific">Virgisporangium aurantiacum</name>
    <dbReference type="NCBI Taxonomy" id="175570"/>
    <lineage>
        <taxon>Bacteria</taxon>
        <taxon>Bacillati</taxon>
        <taxon>Actinomycetota</taxon>
        <taxon>Actinomycetes</taxon>
        <taxon>Micromonosporales</taxon>
        <taxon>Micromonosporaceae</taxon>
        <taxon>Virgisporangium</taxon>
    </lineage>
</organism>
<dbReference type="Pfam" id="PF13796">
    <property type="entry name" value="Sensor"/>
    <property type="match status" value="1"/>
</dbReference>
<dbReference type="InterPro" id="IPR011712">
    <property type="entry name" value="Sig_transdc_His_kin_sub3_dim/P"/>
</dbReference>
<evidence type="ECO:0000256" key="8">
    <source>
        <dbReference type="ARBA" id="ARBA00023012"/>
    </source>
</evidence>
<feature type="domain" description="Histidine kinase/HSP90-like ATPase" evidence="10">
    <location>
        <begin position="326"/>
        <end position="422"/>
    </location>
</feature>
<dbReference type="InterPro" id="IPR025828">
    <property type="entry name" value="Put_sensor_dom"/>
</dbReference>
<protein>
    <recommendedName>
        <fullName evidence="2">histidine kinase</fullName>
        <ecNumber evidence="2">2.7.13.3</ecNumber>
    </recommendedName>
</protein>
<dbReference type="CDD" id="cd16917">
    <property type="entry name" value="HATPase_UhpB-NarQ-NarX-like"/>
    <property type="match status" value="1"/>
</dbReference>
<evidence type="ECO:0000256" key="6">
    <source>
        <dbReference type="ARBA" id="ARBA00022777"/>
    </source>
</evidence>
<evidence type="ECO:0000256" key="1">
    <source>
        <dbReference type="ARBA" id="ARBA00000085"/>
    </source>
</evidence>
<dbReference type="EC" id="2.7.13.3" evidence="2"/>
<keyword evidence="9" id="KW-0472">Membrane</keyword>
<evidence type="ECO:0000256" key="4">
    <source>
        <dbReference type="ARBA" id="ARBA00022679"/>
    </source>
</evidence>
<keyword evidence="6 11" id="KW-0418">Kinase</keyword>
<keyword evidence="5" id="KW-0547">Nucleotide-binding</keyword>
<evidence type="ECO:0000313" key="11">
    <source>
        <dbReference type="EMBL" id="GIJ64453.1"/>
    </source>
</evidence>
<evidence type="ECO:0000256" key="3">
    <source>
        <dbReference type="ARBA" id="ARBA00022553"/>
    </source>
</evidence>
<evidence type="ECO:0000259" key="10">
    <source>
        <dbReference type="SMART" id="SM00387"/>
    </source>
</evidence>
<reference evidence="11" key="1">
    <citation type="submission" date="2021-01" db="EMBL/GenBank/DDBJ databases">
        <title>Whole genome shotgun sequence of Virgisporangium aurantiacum NBRC 16421.</title>
        <authorList>
            <person name="Komaki H."/>
            <person name="Tamura T."/>
        </authorList>
    </citation>
    <scope>NUCLEOTIDE SEQUENCE</scope>
    <source>
        <strain evidence="11">NBRC 16421</strain>
    </source>
</reference>
<dbReference type="GO" id="GO:0005524">
    <property type="term" value="F:ATP binding"/>
    <property type="evidence" value="ECO:0007669"/>
    <property type="project" value="UniProtKB-KW"/>
</dbReference>
<dbReference type="EMBL" id="BOPG01000117">
    <property type="protein sequence ID" value="GIJ64453.1"/>
    <property type="molecule type" value="Genomic_DNA"/>
</dbReference>
<evidence type="ECO:0000256" key="5">
    <source>
        <dbReference type="ARBA" id="ARBA00022741"/>
    </source>
</evidence>
<dbReference type="Gene3D" id="3.30.565.10">
    <property type="entry name" value="Histidine kinase-like ATPase, C-terminal domain"/>
    <property type="match status" value="1"/>
</dbReference>
<keyword evidence="7" id="KW-0067">ATP-binding</keyword>
<evidence type="ECO:0000256" key="2">
    <source>
        <dbReference type="ARBA" id="ARBA00012438"/>
    </source>
</evidence>
<dbReference type="InterPro" id="IPR050482">
    <property type="entry name" value="Sensor_HK_TwoCompSys"/>
</dbReference>
<feature type="transmembrane region" description="Helical" evidence="9">
    <location>
        <begin position="161"/>
        <end position="184"/>
    </location>
</feature>
<evidence type="ECO:0000256" key="7">
    <source>
        <dbReference type="ARBA" id="ARBA00022840"/>
    </source>
</evidence>
<keyword evidence="9" id="KW-1133">Transmembrane helix</keyword>
<dbReference type="GO" id="GO:0016020">
    <property type="term" value="C:membrane"/>
    <property type="evidence" value="ECO:0007669"/>
    <property type="project" value="InterPro"/>
</dbReference>
<evidence type="ECO:0000313" key="12">
    <source>
        <dbReference type="Proteomes" id="UP000612585"/>
    </source>
</evidence>
<dbReference type="SMART" id="SM00387">
    <property type="entry name" value="HATPase_c"/>
    <property type="match status" value="1"/>
</dbReference>
<keyword evidence="4" id="KW-0808">Transferase</keyword>
<comment type="catalytic activity">
    <reaction evidence="1">
        <text>ATP + protein L-histidine = ADP + protein N-phospho-L-histidine.</text>
        <dbReference type="EC" id="2.7.13.3"/>
    </reaction>
</comment>
<dbReference type="AlphaFoldDB" id="A0A8J4E7Q7"/>
<dbReference type="RefSeq" id="WP_204013079.1">
    <property type="nucleotide sequence ID" value="NZ_BOPG01000117.1"/>
</dbReference>
<keyword evidence="8" id="KW-0902">Two-component regulatory system</keyword>
<dbReference type="SUPFAM" id="SSF55874">
    <property type="entry name" value="ATPase domain of HSP90 chaperone/DNA topoisomerase II/histidine kinase"/>
    <property type="match status" value="1"/>
</dbReference>
<feature type="transmembrane region" description="Helical" evidence="9">
    <location>
        <begin position="40"/>
        <end position="59"/>
    </location>
</feature>
<dbReference type="PANTHER" id="PTHR24421:SF10">
    <property type="entry name" value="NITRATE_NITRITE SENSOR PROTEIN NARQ"/>
    <property type="match status" value="1"/>
</dbReference>
<accession>A0A8J4E7Q7</accession>
<gene>
    <name evidence="11" type="ORF">Vau01_119690</name>
</gene>
<dbReference type="GO" id="GO:0000155">
    <property type="term" value="F:phosphorelay sensor kinase activity"/>
    <property type="evidence" value="ECO:0007669"/>
    <property type="project" value="InterPro"/>
</dbReference>
<feature type="transmembrane region" description="Helical" evidence="9">
    <location>
        <begin position="12"/>
        <end position="34"/>
    </location>
</feature>
<evidence type="ECO:0000256" key="9">
    <source>
        <dbReference type="SAM" id="Phobius"/>
    </source>
</evidence>
<proteinExistence type="predicted"/>
<sequence length="422" mass="44207">MSRLPATLRRRAGEALYALTDLPVALVGIVLAAVTVSVGIFFVPLFVGILVLAAGLIGARGWGRFERARAAVMLGERVAAPVSPPEEPARLGRWLRRVFTDLVSWRAVLYMVIRLPLSVVTTGVAVCVYGVAGITVSYPLWYTRTHMSLGSYDVDTAPRAFVTALIGLATLLLGPVVLMGPVTLCRLATRFLLGPSRLDGRVRALEQARGQAVDASATALRRIERDLHDGTQARLITLAMDLSLARDLLTDIDIDAESAAAAQLRTAVEAAHRNAQDAVVELRGVVANIHPPVLDTGLEPALHSLGQSLSIPVSVDVHVPKRPPPAVETIAYFCAVELLSNVVKHSGALTATVELTGTPTTLTLRITDNGAGGAAVTNGVPGRGGTGLAGLTARVATVDGALRISSPPGGPTTVTVELPTTV</sequence>
<dbReference type="InterPro" id="IPR003594">
    <property type="entry name" value="HATPase_dom"/>
</dbReference>
<dbReference type="Gene3D" id="1.20.5.1930">
    <property type="match status" value="1"/>
</dbReference>
<keyword evidence="12" id="KW-1185">Reference proteome</keyword>
<dbReference type="Pfam" id="PF02518">
    <property type="entry name" value="HATPase_c"/>
    <property type="match status" value="1"/>
</dbReference>
<name>A0A8J4E7Q7_9ACTN</name>
<dbReference type="GO" id="GO:0046983">
    <property type="term" value="F:protein dimerization activity"/>
    <property type="evidence" value="ECO:0007669"/>
    <property type="project" value="InterPro"/>
</dbReference>
<comment type="caution">
    <text evidence="11">The sequence shown here is derived from an EMBL/GenBank/DDBJ whole genome shotgun (WGS) entry which is preliminary data.</text>
</comment>
<keyword evidence="3" id="KW-0597">Phosphoprotein</keyword>
<keyword evidence="9" id="KW-0812">Transmembrane</keyword>
<dbReference type="InterPro" id="IPR036890">
    <property type="entry name" value="HATPase_C_sf"/>
</dbReference>
<dbReference type="PANTHER" id="PTHR24421">
    <property type="entry name" value="NITRATE/NITRITE SENSOR PROTEIN NARX-RELATED"/>
    <property type="match status" value="1"/>
</dbReference>
<dbReference type="Proteomes" id="UP000612585">
    <property type="component" value="Unassembled WGS sequence"/>
</dbReference>